<proteinExistence type="predicted"/>
<protein>
    <submittedName>
        <fullName evidence="1">Uncharacterized protein</fullName>
    </submittedName>
</protein>
<organism evidence="1 2">
    <name type="scientific">Timema podura</name>
    <name type="common">Walking stick</name>
    <dbReference type="NCBI Taxonomy" id="61482"/>
    <lineage>
        <taxon>Eukaryota</taxon>
        <taxon>Metazoa</taxon>
        <taxon>Ecdysozoa</taxon>
        <taxon>Arthropoda</taxon>
        <taxon>Hexapoda</taxon>
        <taxon>Insecta</taxon>
        <taxon>Pterygota</taxon>
        <taxon>Neoptera</taxon>
        <taxon>Polyneoptera</taxon>
        <taxon>Phasmatodea</taxon>
        <taxon>Timematodea</taxon>
        <taxon>Timematoidea</taxon>
        <taxon>Timematidae</taxon>
        <taxon>Timema</taxon>
    </lineage>
</organism>
<dbReference type="EMBL" id="CAJPIN010004078">
    <property type="protein sequence ID" value="CAG2056595.1"/>
    <property type="molecule type" value="Genomic_DNA"/>
</dbReference>
<evidence type="ECO:0000313" key="2">
    <source>
        <dbReference type="Proteomes" id="UP001153148"/>
    </source>
</evidence>
<comment type="caution">
    <text evidence="1">The sequence shown here is derived from an EMBL/GenBank/DDBJ whole genome shotgun (WGS) entry which is preliminary data.</text>
</comment>
<gene>
    <name evidence="1" type="ORF">TPAB3V08_LOCUS3584</name>
</gene>
<keyword evidence="2" id="KW-1185">Reference proteome</keyword>
<evidence type="ECO:0000313" key="1">
    <source>
        <dbReference type="EMBL" id="CAG2056595.1"/>
    </source>
</evidence>
<accession>A0ABN7NL58</accession>
<name>A0ABN7NL58_TIMPD</name>
<reference evidence="1" key="1">
    <citation type="submission" date="2021-03" db="EMBL/GenBank/DDBJ databases">
        <authorList>
            <person name="Tran Van P."/>
        </authorList>
    </citation>
    <scope>NUCLEOTIDE SEQUENCE</scope>
</reference>
<dbReference type="Proteomes" id="UP001153148">
    <property type="component" value="Unassembled WGS sequence"/>
</dbReference>
<sequence length="69" mass="7885">MANLLAPELDIDDSRDRLQHPDVHRFYHNVSLDTDIPFRDHNLNLPVIGDLFYCDRSALDHAATEAGIK</sequence>